<evidence type="ECO:0000256" key="3">
    <source>
        <dbReference type="ARBA" id="ARBA00022833"/>
    </source>
</evidence>
<dbReference type="Pfam" id="PF13920">
    <property type="entry name" value="zf-C3HC4_3"/>
    <property type="match status" value="1"/>
</dbReference>
<evidence type="ECO:0000256" key="1">
    <source>
        <dbReference type="ARBA" id="ARBA00022723"/>
    </source>
</evidence>
<feature type="region of interest" description="Disordered" evidence="4">
    <location>
        <begin position="191"/>
        <end position="300"/>
    </location>
</feature>
<feature type="compositionally biased region" description="Basic and acidic residues" evidence="4">
    <location>
        <begin position="271"/>
        <end position="296"/>
    </location>
</feature>
<feature type="region of interest" description="Disordered" evidence="4">
    <location>
        <begin position="28"/>
        <end position="56"/>
    </location>
</feature>
<dbReference type="AlphaFoldDB" id="A0AAU9TH70"/>
<organism evidence="5 6">
    <name type="scientific">Euphydryas editha</name>
    <name type="common">Edith's checkerspot</name>
    <dbReference type="NCBI Taxonomy" id="104508"/>
    <lineage>
        <taxon>Eukaryota</taxon>
        <taxon>Metazoa</taxon>
        <taxon>Ecdysozoa</taxon>
        <taxon>Arthropoda</taxon>
        <taxon>Hexapoda</taxon>
        <taxon>Insecta</taxon>
        <taxon>Pterygota</taxon>
        <taxon>Neoptera</taxon>
        <taxon>Endopterygota</taxon>
        <taxon>Lepidoptera</taxon>
        <taxon>Glossata</taxon>
        <taxon>Ditrysia</taxon>
        <taxon>Papilionoidea</taxon>
        <taxon>Nymphalidae</taxon>
        <taxon>Nymphalinae</taxon>
        <taxon>Euphydryas</taxon>
    </lineage>
</organism>
<feature type="compositionally biased region" description="Basic and acidic residues" evidence="4">
    <location>
        <begin position="332"/>
        <end position="353"/>
    </location>
</feature>
<sequence>MAENLSVDMLLKVVVFVDFVRDTSDTEWSSDEQGVEFEPVTEPEDEDDAAAIGDSSCPSDNEIISTKVVEVSVRDDGSLQLADSECSAYSSDSELDLHDYWLCATCRTANNTPFYRYCEKCFRIRKNFFPPRPKPKRKRKSNIETTNPQPVLSQDSGVESLVHSQGLDVAVLQRTDSEESKRIETYCKNSDTDVKSYSDSDSESEAGEKQFSNEISKEVSKKVNASRSRPKRERGQGRKCSSRDAGAQTSRQRSDSDKTNRFPGDNGVESDSNKRRRADDTERQSEILPKRIKTDYDSDSPVEAARCDVAPLVKTVSDPAVTVRASDGAGDGARDGAGDGARDGAGDGARDGAADGAGDKCIVCTTEPKSGVFVHGRIAHICCCYKCAVRVWKKTKRCPVCNSKVSNVLRAIVM</sequence>
<dbReference type="EMBL" id="CAKOGL010000003">
    <property type="protein sequence ID" value="CAH2085071.1"/>
    <property type="molecule type" value="Genomic_DNA"/>
</dbReference>
<dbReference type="PANTHER" id="PTHR46858">
    <property type="entry name" value="OS05G0521000 PROTEIN"/>
    <property type="match status" value="1"/>
</dbReference>
<dbReference type="Gene3D" id="2.30.30.380">
    <property type="entry name" value="Zn-finger domain of Sec23/24"/>
    <property type="match status" value="1"/>
</dbReference>
<dbReference type="PANTHER" id="PTHR46858:SF5">
    <property type="entry name" value="E3 UBIQUITIN-PROTEIN LIGASE APD1-RELATED"/>
    <property type="match status" value="1"/>
</dbReference>
<dbReference type="SUPFAM" id="SSF90209">
    <property type="entry name" value="Ran binding protein zinc finger-like"/>
    <property type="match status" value="1"/>
</dbReference>
<dbReference type="InterPro" id="IPR036443">
    <property type="entry name" value="Znf_RanBP2_sf"/>
</dbReference>
<feature type="compositionally biased region" description="Acidic residues" evidence="4">
    <location>
        <begin position="28"/>
        <end position="49"/>
    </location>
</feature>
<dbReference type="GO" id="GO:0010468">
    <property type="term" value="P:regulation of gene expression"/>
    <property type="evidence" value="ECO:0007669"/>
    <property type="project" value="TreeGrafter"/>
</dbReference>
<keyword evidence="6" id="KW-1185">Reference proteome</keyword>
<evidence type="ECO:0000313" key="6">
    <source>
        <dbReference type="Proteomes" id="UP001153954"/>
    </source>
</evidence>
<dbReference type="GO" id="GO:0061630">
    <property type="term" value="F:ubiquitin protein ligase activity"/>
    <property type="evidence" value="ECO:0007669"/>
    <property type="project" value="TreeGrafter"/>
</dbReference>
<gene>
    <name evidence="5" type="ORF">EEDITHA_LOCUS1585</name>
</gene>
<feature type="compositionally biased region" description="Polar residues" evidence="4">
    <location>
        <begin position="143"/>
        <end position="157"/>
    </location>
</feature>
<keyword evidence="1" id="KW-0479">Metal-binding</keyword>
<feature type="region of interest" description="Disordered" evidence="4">
    <location>
        <begin position="132"/>
        <end position="159"/>
    </location>
</feature>
<dbReference type="Gene3D" id="3.30.40.10">
    <property type="entry name" value="Zinc/RING finger domain, C3HC4 (zinc finger)"/>
    <property type="match status" value="1"/>
</dbReference>
<dbReference type="Proteomes" id="UP001153954">
    <property type="component" value="Unassembled WGS sequence"/>
</dbReference>
<accession>A0AAU9TH70</accession>
<comment type="caution">
    <text evidence="5">The sequence shown here is derived from an EMBL/GenBank/DDBJ whole genome shotgun (WGS) entry which is preliminary data.</text>
</comment>
<dbReference type="GO" id="GO:0043066">
    <property type="term" value="P:negative regulation of apoptotic process"/>
    <property type="evidence" value="ECO:0007669"/>
    <property type="project" value="TreeGrafter"/>
</dbReference>
<protein>
    <submittedName>
        <fullName evidence="5">Uncharacterized protein</fullName>
    </submittedName>
</protein>
<keyword evidence="2" id="KW-0863">Zinc-finger</keyword>
<dbReference type="GO" id="GO:0008270">
    <property type="term" value="F:zinc ion binding"/>
    <property type="evidence" value="ECO:0007669"/>
    <property type="project" value="UniProtKB-KW"/>
</dbReference>
<proteinExistence type="predicted"/>
<dbReference type="GO" id="GO:0016567">
    <property type="term" value="P:protein ubiquitination"/>
    <property type="evidence" value="ECO:0007669"/>
    <property type="project" value="TreeGrafter"/>
</dbReference>
<evidence type="ECO:0000313" key="5">
    <source>
        <dbReference type="EMBL" id="CAH2085071.1"/>
    </source>
</evidence>
<feature type="region of interest" description="Disordered" evidence="4">
    <location>
        <begin position="323"/>
        <end position="355"/>
    </location>
</feature>
<name>A0AAU9TH70_EUPED</name>
<keyword evidence="3" id="KW-0862">Zinc</keyword>
<dbReference type="InterPro" id="IPR013083">
    <property type="entry name" value="Znf_RING/FYVE/PHD"/>
</dbReference>
<evidence type="ECO:0000256" key="4">
    <source>
        <dbReference type="SAM" id="MobiDB-lite"/>
    </source>
</evidence>
<reference evidence="5" key="1">
    <citation type="submission" date="2022-03" db="EMBL/GenBank/DDBJ databases">
        <authorList>
            <person name="Tunstrom K."/>
        </authorList>
    </citation>
    <scope>NUCLEOTIDE SEQUENCE</scope>
</reference>
<evidence type="ECO:0000256" key="2">
    <source>
        <dbReference type="ARBA" id="ARBA00022771"/>
    </source>
</evidence>
<dbReference type="CDD" id="cd16646">
    <property type="entry name" value="mRING-HC-C2H2C4_MDM2-like"/>
    <property type="match status" value="1"/>
</dbReference>